<sequence>MLRNDRKLNEGFSNYYPYAKLNVAISASVRVNNSGLVSPVQINHFIANLNLLEQIGSFELNHVFAHSQRHYNMNHIRLIWSRMWNVLSDLFVLFVAIFVTDSLQQLAMKFLEREELANS</sequence>
<accession>A0A0B0MRH5</accession>
<evidence type="ECO:0000256" key="1">
    <source>
        <dbReference type="SAM" id="Phobius"/>
    </source>
</evidence>
<dbReference type="Proteomes" id="UP000032142">
    <property type="component" value="Unassembled WGS sequence"/>
</dbReference>
<keyword evidence="1" id="KW-0812">Transmembrane</keyword>
<reference evidence="3" key="1">
    <citation type="submission" date="2014-09" db="EMBL/GenBank/DDBJ databases">
        <authorList>
            <person name="Mudge J."/>
            <person name="Ramaraj T."/>
            <person name="Lindquist I.E."/>
            <person name="Bharti A.K."/>
            <person name="Sundararajan A."/>
            <person name="Cameron C.T."/>
            <person name="Woodward J.E."/>
            <person name="May G.D."/>
            <person name="Brubaker C."/>
            <person name="Broadhvest J."/>
            <person name="Wilkins T.A."/>
        </authorList>
    </citation>
    <scope>NUCLEOTIDE SEQUENCE</scope>
    <source>
        <strain evidence="3">cv. AKA8401</strain>
    </source>
</reference>
<protein>
    <submittedName>
        <fullName evidence="2">Brefeldin A-inhibited guanine nucleotide-exchange 2</fullName>
    </submittedName>
</protein>
<feature type="transmembrane region" description="Helical" evidence="1">
    <location>
        <begin position="79"/>
        <end position="99"/>
    </location>
</feature>
<dbReference type="AlphaFoldDB" id="A0A0B0MRH5"/>
<keyword evidence="3" id="KW-1185">Reference proteome</keyword>
<comment type="caution">
    <text evidence="2">The sequence shown here is derived from an EMBL/GenBank/DDBJ whole genome shotgun (WGS) entry which is preliminary data.</text>
</comment>
<evidence type="ECO:0000313" key="2">
    <source>
        <dbReference type="EMBL" id="KHG03320.1"/>
    </source>
</evidence>
<proteinExistence type="predicted"/>
<organism evidence="2 3">
    <name type="scientific">Gossypium arboreum</name>
    <name type="common">Tree cotton</name>
    <name type="synonym">Gossypium nanking</name>
    <dbReference type="NCBI Taxonomy" id="29729"/>
    <lineage>
        <taxon>Eukaryota</taxon>
        <taxon>Viridiplantae</taxon>
        <taxon>Streptophyta</taxon>
        <taxon>Embryophyta</taxon>
        <taxon>Tracheophyta</taxon>
        <taxon>Spermatophyta</taxon>
        <taxon>Magnoliopsida</taxon>
        <taxon>eudicotyledons</taxon>
        <taxon>Gunneridae</taxon>
        <taxon>Pentapetalae</taxon>
        <taxon>rosids</taxon>
        <taxon>malvids</taxon>
        <taxon>Malvales</taxon>
        <taxon>Malvaceae</taxon>
        <taxon>Malvoideae</taxon>
        <taxon>Gossypium</taxon>
    </lineage>
</organism>
<name>A0A0B0MRH5_GOSAR</name>
<evidence type="ECO:0000313" key="3">
    <source>
        <dbReference type="Proteomes" id="UP000032142"/>
    </source>
</evidence>
<dbReference type="EMBL" id="JRRC01344735">
    <property type="protein sequence ID" value="KHG03320.1"/>
    <property type="molecule type" value="Genomic_DNA"/>
</dbReference>
<keyword evidence="1" id="KW-0472">Membrane</keyword>
<gene>
    <name evidence="2" type="ORF">F383_28178</name>
</gene>
<keyword evidence="1" id="KW-1133">Transmembrane helix</keyword>